<dbReference type="Pfam" id="PF00126">
    <property type="entry name" value="HTH_1"/>
    <property type="match status" value="1"/>
</dbReference>
<dbReference type="GO" id="GO:0003700">
    <property type="term" value="F:DNA-binding transcription factor activity"/>
    <property type="evidence" value="ECO:0007669"/>
    <property type="project" value="InterPro"/>
</dbReference>
<dbReference type="Pfam" id="PF03466">
    <property type="entry name" value="LysR_substrate"/>
    <property type="match status" value="1"/>
</dbReference>
<dbReference type="GO" id="GO:0003677">
    <property type="term" value="F:DNA binding"/>
    <property type="evidence" value="ECO:0007669"/>
    <property type="project" value="UniProtKB-KW"/>
</dbReference>
<dbReference type="SUPFAM" id="SSF53850">
    <property type="entry name" value="Periplasmic binding protein-like II"/>
    <property type="match status" value="1"/>
</dbReference>
<proteinExistence type="inferred from homology"/>
<dbReference type="CDD" id="cd08449">
    <property type="entry name" value="PBP2_XapR"/>
    <property type="match status" value="1"/>
</dbReference>
<dbReference type="FunFam" id="1.10.10.10:FF:000001">
    <property type="entry name" value="LysR family transcriptional regulator"/>
    <property type="match status" value="1"/>
</dbReference>
<evidence type="ECO:0000256" key="2">
    <source>
        <dbReference type="ARBA" id="ARBA00023015"/>
    </source>
</evidence>
<evidence type="ECO:0000256" key="4">
    <source>
        <dbReference type="ARBA" id="ARBA00023163"/>
    </source>
</evidence>
<protein>
    <submittedName>
        <fullName evidence="5">LysR family transcriptional regulator</fullName>
    </submittedName>
</protein>
<comment type="caution">
    <text evidence="5">The sequence shown here is derived from an EMBL/GenBank/DDBJ whole genome shotgun (WGS) entry which is preliminary data.</text>
</comment>
<dbReference type="PRINTS" id="PR00039">
    <property type="entry name" value="HTHLYSR"/>
</dbReference>
<dbReference type="PANTHER" id="PTHR30346:SF0">
    <property type="entry name" value="HCA OPERON TRANSCRIPTIONAL ACTIVATOR HCAR"/>
    <property type="match status" value="1"/>
</dbReference>
<dbReference type="SUPFAM" id="SSF46785">
    <property type="entry name" value="Winged helix' DNA-binding domain"/>
    <property type="match status" value="1"/>
</dbReference>
<sequence>MMKFARTQCMKSEPFERVTLKMLRYFYEVAQTKHFTKAAENLNITNSPLSNRIKELEEVLNVKLFERDSRNVMLTEAGRLLESKCQLIFQTLDVSLNQVQQVGLNQRNILRVGVVSSAFWGGFDRLLQRFHAEHGTYHADIFDLNPETQKKHLSEKKIDVGIVRFADALNIYPYQSVSLGKDVFVVAVSEQHELASKSLLQLQDLRACEFAFMSLANSASANFIINACLQEGFSPHIGKQVVEPSTLMAYVANSNTVTLVPSTFSQHHWHGIRFIKLKESLRADLCLIHDGKQESAIKAEFIRTLLENAS</sequence>
<dbReference type="InterPro" id="IPR000847">
    <property type="entry name" value="LysR_HTH_N"/>
</dbReference>
<gene>
    <name evidence="5" type="ORF">CA163_06300</name>
</gene>
<keyword evidence="3" id="KW-0238">DNA-binding</keyword>
<accession>A0A227JF26</accession>
<name>A0A227JF26_VIBPH</name>
<dbReference type="InterPro" id="IPR036390">
    <property type="entry name" value="WH_DNA-bd_sf"/>
</dbReference>
<reference evidence="5 6" key="1">
    <citation type="journal article" date="2017" name="Appl. Environ. Microbiol.">
        <title>Parallel evolution of two clades of a major Atlantic endemic Vibrio parahaemolyticus pathogen lineage by independent acquisition of related pathogenicity islands.</title>
        <authorList>
            <person name="Xu F."/>
            <person name="Gonzalez-Escalona N."/>
            <person name="Drees K.P."/>
            <person name="Sebra R.P."/>
            <person name="Cooper V.S."/>
            <person name="Jones S.H."/>
            <person name="Whistler C.A."/>
        </authorList>
    </citation>
    <scope>NUCLEOTIDE SEQUENCE [LARGE SCALE GENOMIC DNA]</scope>
    <source>
        <strain evidence="5 6">MAVP-3</strain>
    </source>
</reference>
<dbReference type="PANTHER" id="PTHR30346">
    <property type="entry name" value="TRANSCRIPTIONAL DUAL REGULATOR HCAR-RELATED"/>
    <property type="match status" value="1"/>
</dbReference>
<dbReference type="Gene3D" id="1.10.10.10">
    <property type="entry name" value="Winged helix-like DNA-binding domain superfamily/Winged helix DNA-binding domain"/>
    <property type="match status" value="1"/>
</dbReference>
<organism evidence="5 6">
    <name type="scientific">Vibrio parahaemolyticus</name>
    <dbReference type="NCBI Taxonomy" id="670"/>
    <lineage>
        <taxon>Bacteria</taxon>
        <taxon>Pseudomonadati</taxon>
        <taxon>Pseudomonadota</taxon>
        <taxon>Gammaproteobacteria</taxon>
        <taxon>Vibrionales</taxon>
        <taxon>Vibrionaceae</taxon>
        <taxon>Vibrio</taxon>
    </lineage>
</organism>
<dbReference type="EMBL" id="NIXT01000237">
    <property type="protein sequence ID" value="OXE33671.1"/>
    <property type="molecule type" value="Genomic_DNA"/>
</dbReference>
<evidence type="ECO:0000256" key="1">
    <source>
        <dbReference type="ARBA" id="ARBA00009437"/>
    </source>
</evidence>
<evidence type="ECO:0000313" key="5">
    <source>
        <dbReference type="EMBL" id="OXE33671.1"/>
    </source>
</evidence>
<keyword evidence="4" id="KW-0804">Transcription</keyword>
<dbReference type="InterPro" id="IPR037409">
    <property type="entry name" value="XapR_PBP2"/>
</dbReference>
<dbReference type="AlphaFoldDB" id="A0A227JF26"/>
<keyword evidence="2" id="KW-0805">Transcription regulation</keyword>
<evidence type="ECO:0000313" key="6">
    <source>
        <dbReference type="Proteomes" id="UP000214596"/>
    </source>
</evidence>
<comment type="similarity">
    <text evidence="1">Belongs to the LysR transcriptional regulatory family.</text>
</comment>
<evidence type="ECO:0000256" key="3">
    <source>
        <dbReference type="ARBA" id="ARBA00023125"/>
    </source>
</evidence>
<dbReference type="InterPro" id="IPR005119">
    <property type="entry name" value="LysR_subst-bd"/>
</dbReference>
<dbReference type="Proteomes" id="UP000214596">
    <property type="component" value="Unassembled WGS sequence"/>
</dbReference>
<dbReference type="InterPro" id="IPR036388">
    <property type="entry name" value="WH-like_DNA-bd_sf"/>
</dbReference>
<dbReference type="Gene3D" id="3.40.190.10">
    <property type="entry name" value="Periplasmic binding protein-like II"/>
    <property type="match status" value="2"/>
</dbReference>
<dbReference type="OrthoDB" id="646694at2"/>
<dbReference type="OMA" id="TCHFGQA"/>
<dbReference type="PROSITE" id="PS50931">
    <property type="entry name" value="HTH_LYSR"/>
    <property type="match status" value="1"/>
</dbReference>
<dbReference type="STRING" id="670.ACZ92_13635"/>
<dbReference type="GO" id="GO:0032993">
    <property type="term" value="C:protein-DNA complex"/>
    <property type="evidence" value="ECO:0007669"/>
    <property type="project" value="TreeGrafter"/>
</dbReference>